<keyword evidence="9 10" id="KW-0472">Membrane</keyword>
<dbReference type="GO" id="GO:0006506">
    <property type="term" value="P:GPI anchor biosynthetic process"/>
    <property type="evidence" value="ECO:0007669"/>
    <property type="project" value="UniProtKB-KW"/>
</dbReference>
<feature type="transmembrane region" description="Helical" evidence="10">
    <location>
        <begin position="110"/>
        <end position="133"/>
    </location>
</feature>
<name>A0AAJ5W2M9_9MICO</name>
<feature type="transmembrane region" description="Helical" evidence="10">
    <location>
        <begin position="334"/>
        <end position="353"/>
    </location>
</feature>
<protein>
    <submittedName>
        <fullName evidence="11">Uncharacterized protein</fullName>
    </submittedName>
</protein>
<feature type="transmembrane region" description="Helical" evidence="10">
    <location>
        <begin position="373"/>
        <end position="398"/>
    </location>
</feature>
<keyword evidence="8 10" id="KW-1133">Transmembrane helix</keyword>
<evidence type="ECO:0000256" key="7">
    <source>
        <dbReference type="ARBA" id="ARBA00022824"/>
    </source>
</evidence>
<feature type="transmembrane region" description="Helical" evidence="10">
    <location>
        <begin position="231"/>
        <end position="256"/>
    </location>
</feature>
<dbReference type="GO" id="GO:0031501">
    <property type="term" value="C:mannosyltransferase complex"/>
    <property type="evidence" value="ECO:0007669"/>
    <property type="project" value="TreeGrafter"/>
</dbReference>
<evidence type="ECO:0000256" key="6">
    <source>
        <dbReference type="ARBA" id="ARBA00022692"/>
    </source>
</evidence>
<dbReference type="AlphaFoldDB" id="A0AAJ5W2M9"/>
<evidence type="ECO:0000256" key="9">
    <source>
        <dbReference type="ARBA" id="ARBA00023136"/>
    </source>
</evidence>
<feature type="transmembrane region" description="Helical" evidence="10">
    <location>
        <begin position="302"/>
        <end position="322"/>
    </location>
</feature>
<keyword evidence="4" id="KW-0328">Glycosyltransferase</keyword>
<proteinExistence type="predicted"/>
<accession>A0AAJ5W2M9</accession>
<keyword evidence="5" id="KW-0808">Transferase</keyword>
<sequence>MADSVLTRSRAQSARSRLSPALQIAIVYVVARAVTTVFLLIAAELSGEGSRFGPDATIGSFVMGWDAEWYSFIAGFGYPSDLPRDETGEVTTNQWAFMPLYPVLAKLVGFGNYGLGALIVSLVAGYLSALVLYRLLRDRIDASAAMWAVVFFVSGPLAALFQIGYAEALFLLWLFCALWCVQRRRFAPLYVLIPLMGYTRPGVLAFSLFLALYGIWRWFRRKNDPLPAREVVHIVVLGLWAAAVGFSWQIIAGLVTGDPSGYLETELSWRRSWTGEVGAFVPFDGFVQAAAIWFRLWGLDVVWGYVALGVGVVAVAAALLFVPQVRRLGAEVRLWSASYIVYLLAVFFPQSSLFRLLVPLAPLSGALALPRSLAWRVGVLAACLVGQWMWILNMFALASTYYQIP</sequence>
<gene>
    <name evidence="11" type="ORF">P0Y48_05700</name>
</gene>
<comment type="pathway">
    <text evidence="2">Glycolipid biosynthesis; glycosylphosphatidylinositol-anchor biosynthesis.</text>
</comment>
<evidence type="ECO:0000313" key="12">
    <source>
        <dbReference type="Proteomes" id="UP001213972"/>
    </source>
</evidence>
<dbReference type="PANTHER" id="PTHR12468">
    <property type="entry name" value="GPI MANNOSYLTRANSFERASE 2"/>
    <property type="match status" value="1"/>
</dbReference>
<evidence type="ECO:0000256" key="2">
    <source>
        <dbReference type="ARBA" id="ARBA00004687"/>
    </source>
</evidence>
<feature type="transmembrane region" description="Helical" evidence="10">
    <location>
        <begin position="21"/>
        <end position="43"/>
    </location>
</feature>
<dbReference type="Proteomes" id="UP001213972">
    <property type="component" value="Chromosome"/>
</dbReference>
<keyword evidence="7" id="KW-0256">Endoplasmic reticulum</keyword>
<dbReference type="InterPro" id="IPR007315">
    <property type="entry name" value="PIG-V/Gpi18"/>
</dbReference>
<dbReference type="EMBL" id="CP119321">
    <property type="protein sequence ID" value="WEK14694.1"/>
    <property type="molecule type" value="Genomic_DNA"/>
</dbReference>
<feature type="transmembrane region" description="Helical" evidence="10">
    <location>
        <begin position="140"/>
        <end position="157"/>
    </location>
</feature>
<keyword evidence="6 10" id="KW-0812">Transmembrane</keyword>
<evidence type="ECO:0000256" key="3">
    <source>
        <dbReference type="ARBA" id="ARBA00022502"/>
    </source>
</evidence>
<dbReference type="PANTHER" id="PTHR12468:SF2">
    <property type="entry name" value="GPI MANNOSYLTRANSFERASE 2"/>
    <property type="match status" value="1"/>
</dbReference>
<comment type="subcellular location">
    <subcellularLocation>
        <location evidence="1">Endoplasmic reticulum membrane</location>
        <topology evidence="1">Multi-pass membrane protein</topology>
    </subcellularLocation>
</comment>
<evidence type="ECO:0000256" key="8">
    <source>
        <dbReference type="ARBA" id="ARBA00022989"/>
    </source>
</evidence>
<evidence type="ECO:0000256" key="10">
    <source>
        <dbReference type="SAM" id="Phobius"/>
    </source>
</evidence>
<evidence type="ECO:0000256" key="1">
    <source>
        <dbReference type="ARBA" id="ARBA00004477"/>
    </source>
</evidence>
<evidence type="ECO:0000313" key="11">
    <source>
        <dbReference type="EMBL" id="WEK14694.1"/>
    </source>
</evidence>
<keyword evidence="3" id="KW-0337">GPI-anchor biosynthesis</keyword>
<organism evidence="11 12">
    <name type="scientific">Candidatus Microbacterium phytovorans</name>
    <dbReference type="NCBI Taxonomy" id="3121374"/>
    <lineage>
        <taxon>Bacteria</taxon>
        <taxon>Bacillati</taxon>
        <taxon>Actinomycetota</taxon>
        <taxon>Actinomycetes</taxon>
        <taxon>Micrococcales</taxon>
        <taxon>Microbacteriaceae</taxon>
        <taxon>Microbacterium</taxon>
    </lineage>
</organism>
<evidence type="ECO:0000256" key="4">
    <source>
        <dbReference type="ARBA" id="ARBA00022676"/>
    </source>
</evidence>
<evidence type="ECO:0000256" key="5">
    <source>
        <dbReference type="ARBA" id="ARBA00022679"/>
    </source>
</evidence>
<reference evidence="11" key="1">
    <citation type="submission" date="2023-03" db="EMBL/GenBank/DDBJ databases">
        <title>Andean soil-derived lignocellulolytic bacterial consortium as a source of novel taxa and putative plastic-active enzymes.</title>
        <authorList>
            <person name="Diaz-Garcia L."/>
            <person name="Chuvochina M."/>
            <person name="Feuerriegel G."/>
            <person name="Bunk B."/>
            <person name="Sproer C."/>
            <person name="Streit W.R."/>
            <person name="Rodriguez L.M."/>
            <person name="Overmann J."/>
            <person name="Jimenez D.J."/>
        </authorList>
    </citation>
    <scope>NUCLEOTIDE SEQUENCE</scope>
    <source>
        <strain evidence="11">MAG 4610</strain>
    </source>
</reference>
<dbReference type="GO" id="GO:0016020">
    <property type="term" value="C:membrane"/>
    <property type="evidence" value="ECO:0007669"/>
    <property type="project" value="GOC"/>
</dbReference>
<dbReference type="GO" id="GO:0000009">
    <property type="term" value="F:alpha-1,6-mannosyltransferase activity"/>
    <property type="evidence" value="ECO:0007669"/>
    <property type="project" value="InterPro"/>
</dbReference>
<dbReference type="GO" id="GO:0004376">
    <property type="term" value="F:GPI mannosyltransferase activity"/>
    <property type="evidence" value="ECO:0007669"/>
    <property type="project" value="InterPro"/>
</dbReference>
<feature type="transmembrane region" description="Helical" evidence="10">
    <location>
        <begin position="202"/>
        <end position="219"/>
    </location>
</feature>